<protein>
    <submittedName>
        <fullName evidence="1">Uncharacterized protein</fullName>
    </submittedName>
</protein>
<reference evidence="1 2" key="1">
    <citation type="journal article" date="2020" name="Cell">
        <title>Large-Scale Comparative Analyses of Tick Genomes Elucidate Their Genetic Diversity and Vector Capacities.</title>
        <authorList>
            <consortium name="Tick Genome and Microbiome Consortium (TIGMIC)"/>
            <person name="Jia N."/>
            <person name="Wang J."/>
            <person name="Shi W."/>
            <person name="Du L."/>
            <person name="Sun Y."/>
            <person name="Zhan W."/>
            <person name="Jiang J.F."/>
            <person name="Wang Q."/>
            <person name="Zhang B."/>
            <person name="Ji P."/>
            <person name="Bell-Sakyi L."/>
            <person name="Cui X.M."/>
            <person name="Yuan T.T."/>
            <person name="Jiang B.G."/>
            <person name="Yang W.F."/>
            <person name="Lam T.T."/>
            <person name="Chang Q.C."/>
            <person name="Ding S.J."/>
            <person name="Wang X.J."/>
            <person name="Zhu J.G."/>
            <person name="Ruan X.D."/>
            <person name="Zhao L."/>
            <person name="Wei J.T."/>
            <person name="Ye R.Z."/>
            <person name="Que T.C."/>
            <person name="Du C.H."/>
            <person name="Zhou Y.H."/>
            <person name="Cheng J.X."/>
            <person name="Dai P.F."/>
            <person name="Guo W.B."/>
            <person name="Han X.H."/>
            <person name="Huang E.J."/>
            <person name="Li L.F."/>
            <person name="Wei W."/>
            <person name="Gao Y.C."/>
            <person name="Liu J.Z."/>
            <person name="Shao H.Z."/>
            <person name="Wang X."/>
            <person name="Wang C.C."/>
            <person name="Yang T.C."/>
            <person name="Huo Q.B."/>
            <person name="Li W."/>
            <person name="Chen H.Y."/>
            <person name="Chen S.E."/>
            <person name="Zhou L.G."/>
            <person name="Ni X.B."/>
            <person name="Tian J.H."/>
            <person name="Sheng Y."/>
            <person name="Liu T."/>
            <person name="Pan Y.S."/>
            <person name="Xia L.Y."/>
            <person name="Li J."/>
            <person name="Zhao F."/>
            <person name="Cao W.C."/>
        </authorList>
    </citation>
    <scope>NUCLEOTIDE SEQUENCE [LARGE SCALE GENOMIC DNA]</scope>
    <source>
        <strain evidence="1">Iper-2018</strain>
    </source>
</reference>
<sequence length="290" mass="31932">MYSAVKDLADTSVPFGVVCSRVCKSEAPSASTSTDSGVHSSMAYPELWTLQQFAFFTPPAKLSYWFAYWQRERLKWWKKASFSKCPSDFSLTEITDPVSTGGDVASKSGAEVSVIRKLPWGGSEAVEHLRTSSLTGDGSAATPHAIVCDSSLDVAAATYISDGLSLRDDGSDEMVLRLHHKLAPYKATVATTIPALRPLSTLLQIQLKRARVAVYCNPLLGTETSLEEQISRFDEMGIMFTVILDESTQKTGVAYVRNRDTTVREQIHVTDVRKKLPLYLQTSQSEPEHS</sequence>
<keyword evidence="2" id="KW-1185">Reference proteome</keyword>
<dbReference type="Proteomes" id="UP000805193">
    <property type="component" value="Unassembled WGS sequence"/>
</dbReference>
<evidence type="ECO:0000313" key="1">
    <source>
        <dbReference type="EMBL" id="KAG0434525.1"/>
    </source>
</evidence>
<evidence type="ECO:0000313" key="2">
    <source>
        <dbReference type="Proteomes" id="UP000805193"/>
    </source>
</evidence>
<dbReference type="EMBL" id="JABSTQ010008418">
    <property type="protein sequence ID" value="KAG0434525.1"/>
    <property type="molecule type" value="Genomic_DNA"/>
</dbReference>
<organism evidence="1 2">
    <name type="scientific">Ixodes persulcatus</name>
    <name type="common">Taiga tick</name>
    <dbReference type="NCBI Taxonomy" id="34615"/>
    <lineage>
        <taxon>Eukaryota</taxon>
        <taxon>Metazoa</taxon>
        <taxon>Ecdysozoa</taxon>
        <taxon>Arthropoda</taxon>
        <taxon>Chelicerata</taxon>
        <taxon>Arachnida</taxon>
        <taxon>Acari</taxon>
        <taxon>Parasitiformes</taxon>
        <taxon>Ixodida</taxon>
        <taxon>Ixodoidea</taxon>
        <taxon>Ixodidae</taxon>
        <taxon>Ixodinae</taxon>
        <taxon>Ixodes</taxon>
    </lineage>
</organism>
<comment type="caution">
    <text evidence="1">The sequence shown here is derived from an EMBL/GenBank/DDBJ whole genome shotgun (WGS) entry which is preliminary data.</text>
</comment>
<accession>A0AC60QJ87</accession>
<name>A0AC60QJ87_IXOPE</name>
<gene>
    <name evidence="1" type="ORF">HPB47_019039</name>
</gene>
<proteinExistence type="predicted"/>